<sequence>MGSHEKDISVLSAEDQLAKDVVRELVEKGIKLLALDFDRTIVSVHTAGYWKQGTQKLVEHVRPCFRALMKEALESNLHVCVVTYSTQIALIKDVLKMALVKSNISKLIIRGNSKEWLPTSNISDPPLGKEQHLACICTELFNDKHVIVAAHEILLLDDDDENCDIAREFGHQAFQVPEGVTMSDIAQYVKMLEVKKILPCPS</sequence>
<proteinExistence type="predicted"/>
<organism evidence="1 2">
    <name type="scientific">Paralvinella palmiformis</name>
    <dbReference type="NCBI Taxonomy" id="53620"/>
    <lineage>
        <taxon>Eukaryota</taxon>
        <taxon>Metazoa</taxon>
        <taxon>Spiralia</taxon>
        <taxon>Lophotrochozoa</taxon>
        <taxon>Annelida</taxon>
        <taxon>Polychaeta</taxon>
        <taxon>Sedentaria</taxon>
        <taxon>Canalipalpata</taxon>
        <taxon>Terebellida</taxon>
        <taxon>Terebelliformia</taxon>
        <taxon>Alvinellidae</taxon>
        <taxon>Paralvinella</taxon>
    </lineage>
</organism>
<dbReference type="AlphaFoldDB" id="A0AAD9J2S0"/>
<dbReference type="EMBL" id="JAODUP010000720">
    <property type="protein sequence ID" value="KAK2144915.1"/>
    <property type="molecule type" value="Genomic_DNA"/>
</dbReference>
<comment type="caution">
    <text evidence="1">The sequence shown here is derived from an EMBL/GenBank/DDBJ whole genome shotgun (WGS) entry which is preliminary data.</text>
</comment>
<dbReference type="Proteomes" id="UP001208570">
    <property type="component" value="Unassembled WGS sequence"/>
</dbReference>
<dbReference type="InterPro" id="IPR023214">
    <property type="entry name" value="HAD_sf"/>
</dbReference>
<reference evidence="1" key="1">
    <citation type="journal article" date="2023" name="Mol. Biol. Evol.">
        <title>Third-Generation Sequencing Reveals the Adaptive Role of the Epigenome in Three Deep-Sea Polychaetes.</title>
        <authorList>
            <person name="Perez M."/>
            <person name="Aroh O."/>
            <person name="Sun Y."/>
            <person name="Lan Y."/>
            <person name="Juniper S.K."/>
            <person name="Young C.R."/>
            <person name="Angers B."/>
            <person name="Qian P.Y."/>
        </authorList>
    </citation>
    <scope>NUCLEOTIDE SEQUENCE</scope>
    <source>
        <strain evidence="1">P08H-3</strain>
    </source>
</reference>
<name>A0AAD9J2S0_9ANNE</name>
<gene>
    <name evidence="1" type="ORF">LSH36_720g00007</name>
</gene>
<dbReference type="InterPro" id="IPR036412">
    <property type="entry name" value="HAD-like_sf"/>
</dbReference>
<dbReference type="SUPFAM" id="SSF56784">
    <property type="entry name" value="HAD-like"/>
    <property type="match status" value="1"/>
</dbReference>
<dbReference type="Gene3D" id="3.40.50.1000">
    <property type="entry name" value="HAD superfamily/HAD-like"/>
    <property type="match status" value="1"/>
</dbReference>
<accession>A0AAD9J2S0</accession>
<keyword evidence="2" id="KW-1185">Reference proteome</keyword>
<evidence type="ECO:0000313" key="2">
    <source>
        <dbReference type="Proteomes" id="UP001208570"/>
    </source>
</evidence>
<evidence type="ECO:0000313" key="1">
    <source>
        <dbReference type="EMBL" id="KAK2144915.1"/>
    </source>
</evidence>
<protein>
    <submittedName>
        <fullName evidence="1">Uncharacterized protein</fullName>
    </submittedName>
</protein>